<dbReference type="AlphaFoldDB" id="A0A150KK05"/>
<feature type="transmembrane region" description="Helical" evidence="1">
    <location>
        <begin position="31"/>
        <end position="53"/>
    </location>
</feature>
<gene>
    <name evidence="3" type="ORF">B4102_0986</name>
</gene>
<sequence length="111" mass="12822">MVKKYVIWVIVSQIVVFLFSLVFYHSIHLLAYINVSFVVGALLILIALTGYIINKGFFDIVFASFQQMFSKINDEERRPLSKLIPLRYHLPFTVGLVTIVLMIIALFVYYG</sequence>
<evidence type="ECO:0000313" key="3">
    <source>
        <dbReference type="EMBL" id="KYC84255.1"/>
    </source>
</evidence>
<dbReference type="InterPro" id="IPR025007">
    <property type="entry name" value="DUF3899"/>
</dbReference>
<proteinExistence type="predicted"/>
<dbReference type="PATRIC" id="fig|46224.3.peg.2129"/>
<dbReference type="OrthoDB" id="2941827at2"/>
<keyword evidence="4" id="KW-1185">Reference proteome</keyword>
<feature type="transmembrane region" description="Helical" evidence="1">
    <location>
        <begin position="6"/>
        <end position="24"/>
    </location>
</feature>
<accession>A0A150KK05</accession>
<dbReference type="EMBL" id="LQYN01000169">
    <property type="protein sequence ID" value="KYC84255.1"/>
    <property type="molecule type" value="Genomic_DNA"/>
</dbReference>
<protein>
    <recommendedName>
        <fullName evidence="2">DUF3899 domain-containing protein</fullName>
    </recommendedName>
</protein>
<keyword evidence="1" id="KW-0812">Transmembrane</keyword>
<organism evidence="3 4">
    <name type="scientific">Heyndrickxia sporothermodurans</name>
    <dbReference type="NCBI Taxonomy" id="46224"/>
    <lineage>
        <taxon>Bacteria</taxon>
        <taxon>Bacillati</taxon>
        <taxon>Bacillota</taxon>
        <taxon>Bacilli</taxon>
        <taxon>Bacillales</taxon>
        <taxon>Bacillaceae</taxon>
        <taxon>Heyndrickxia</taxon>
    </lineage>
</organism>
<keyword evidence="1" id="KW-0472">Membrane</keyword>
<dbReference type="Proteomes" id="UP000075666">
    <property type="component" value="Unassembled WGS sequence"/>
</dbReference>
<comment type="caution">
    <text evidence="3">The sequence shown here is derived from an EMBL/GenBank/DDBJ whole genome shotgun (WGS) entry which is preliminary data.</text>
</comment>
<reference evidence="3 4" key="1">
    <citation type="submission" date="2016-01" db="EMBL/GenBank/DDBJ databases">
        <title>Genome Sequences of Twelve Sporeforming Bacillus Species Isolated from Foods.</title>
        <authorList>
            <person name="Berendsen E.M."/>
            <person name="Wells-Bennik M.H."/>
            <person name="Krawcyk A.O."/>
            <person name="De Jong A."/>
            <person name="Holsappel S."/>
            <person name="Eijlander R.T."/>
            <person name="Kuipers O.P."/>
        </authorList>
    </citation>
    <scope>NUCLEOTIDE SEQUENCE [LARGE SCALE GENOMIC DNA]</scope>
    <source>
        <strain evidence="3 4">B4102</strain>
    </source>
</reference>
<feature type="domain" description="DUF3899" evidence="2">
    <location>
        <begin position="33"/>
        <end position="82"/>
    </location>
</feature>
<evidence type="ECO:0000259" key="2">
    <source>
        <dbReference type="Pfam" id="PF13038"/>
    </source>
</evidence>
<evidence type="ECO:0000313" key="4">
    <source>
        <dbReference type="Proteomes" id="UP000075666"/>
    </source>
</evidence>
<evidence type="ECO:0000256" key="1">
    <source>
        <dbReference type="SAM" id="Phobius"/>
    </source>
</evidence>
<keyword evidence="1" id="KW-1133">Transmembrane helix</keyword>
<dbReference type="Pfam" id="PF13038">
    <property type="entry name" value="DUF3899"/>
    <property type="match status" value="1"/>
</dbReference>
<name>A0A150KK05_9BACI</name>
<dbReference type="RefSeq" id="WP_066236035.1">
    <property type="nucleotide sequence ID" value="NZ_JBHJSX010000019.1"/>
</dbReference>
<feature type="transmembrane region" description="Helical" evidence="1">
    <location>
        <begin position="88"/>
        <end position="110"/>
    </location>
</feature>